<dbReference type="InterPro" id="IPR050647">
    <property type="entry name" value="Plant_LRR-RLKs"/>
</dbReference>
<keyword evidence="10" id="KW-0472">Membrane</keyword>
<dbReference type="InterPro" id="IPR001245">
    <property type="entry name" value="Ser-Thr/Tyr_kinase_cat_dom"/>
</dbReference>
<dbReference type="PANTHER" id="PTHR48056">
    <property type="entry name" value="LRR RECEPTOR-LIKE SERINE/THREONINE-PROTEIN KINASE-RELATED"/>
    <property type="match status" value="1"/>
</dbReference>
<name>A0A843UPP1_COLES</name>
<accession>A0A843UPP1</accession>
<evidence type="ECO:0000256" key="12">
    <source>
        <dbReference type="ARBA" id="ARBA00023180"/>
    </source>
</evidence>
<evidence type="ECO:0000256" key="11">
    <source>
        <dbReference type="ARBA" id="ARBA00023170"/>
    </source>
</evidence>
<evidence type="ECO:0000259" key="15">
    <source>
        <dbReference type="PROSITE" id="PS50011"/>
    </source>
</evidence>
<dbReference type="GO" id="GO:0004672">
    <property type="term" value="F:protein kinase activity"/>
    <property type="evidence" value="ECO:0007669"/>
    <property type="project" value="InterPro"/>
</dbReference>
<keyword evidence="12" id="KW-0325">Glycoprotein</keyword>
<evidence type="ECO:0000256" key="3">
    <source>
        <dbReference type="ARBA" id="ARBA00022614"/>
    </source>
</evidence>
<keyword evidence="3" id="KW-0433">Leucine-rich repeat</keyword>
<gene>
    <name evidence="16" type="ORF">Taro_016779</name>
</gene>
<protein>
    <recommendedName>
        <fullName evidence="15">Protein kinase domain-containing protein</fullName>
    </recommendedName>
</protein>
<dbReference type="FunFam" id="3.80.10.10:FF:000299">
    <property type="entry name" value="Piriformospora indica-insensitive protein 2"/>
    <property type="match status" value="1"/>
</dbReference>
<dbReference type="Proteomes" id="UP000652761">
    <property type="component" value="Unassembled WGS sequence"/>
</dbReference>
<comment type="caution">
    <text evidence="16">The sequence shown here is derived from an EMBL/GenBank/DDBJ whole genome shotgun (WGS) entry which is preliminary data.</text>
</comment>
<dbReference type="InterPro" id="IPR000719">
    <property type="entry name" value="Prot_kinase_dom"/>
</dbReference>
<evidence type="ECO:0000256" key="6">
    <source>
        <dbReference type="ARBA" id="ARBA00022737"/>
    </source>
</evidence>
<reference evidence="16" key="1">
    <citation type="submission" date="2017-07" db="EMBL/GenBank/DDBJ databases">
        <title>Taro Niue Genome Assembly and Annotation.</title>
        <authorList>
            <person name="Atibalentja N."/>
            <person name="Keating K."/>
            <person name="Fields C.J."/>
        </authorList>
    </citation>
    <scope>NUCLEOTIDE SEQUENCE</scope>
    <source>
        <strain evidence="16">Niue_2</strain>
        <tissue evidence="16">Leaf</tissue>
    </source>
</reference>
<dbReference type="GO" id="GO:0005886">
    <property type="term" value="C:plasma membrane"/>
    <property type="evidence" value="ECO:0007669"/>
    <property type="project" value="UniProtKB-SubCell"/>
</dbReference>
<dbReference type="GO" id="GO:0033612">
    <property type="term" value="F:receptor serine/threonine kinase binding"/>
    <property type="evidence" value="ECO:0007669"/>
    <property type="project" value="TreeGrafter"/>
</dbReference>
<keyword evidence="9" id="KW-1133">Transmembrane helix</keyword>
<feature type="compositionally biased region" description="Polar residues" evidence="13">
    <location>
        <begin position="820"/>
        <end position="840"/>
    </location>
</feature>
<proteinExistence type="predicted"/>
<evidence type="ECO:0000256" key="8">
    <source>
        <dbReference type="ARBA" id="ARBA00022840"/>
    </source>
</evidence>
<dbReference type="InterPro" id="IPR003591">
    <property type="entry name" value="Leu-rich_rpt_typical-subtyp"/>
</dbReference>
<keyword evidence="4" id="KW-0812">Transmembrane</keyword>
<dbReference type="AlphaFoldDB" id="A0A843UPP1"/>
<dbReference type="FunFam" id="3.80.10.10:FF:000383">
    <property type="entry name" value="Leucine-rich repeat receptor protein kinase EMS1"/>
    <property type="match status" value="1"/>
</dbReference>
<dbReference type="FunFam" id="3.30.200.20:FF:000433">
    <property type="entry name" value="Predicted protein"/>
    <property type="match status" value="1"/>
</dbReference>
<dbReference type="Pfam" id="PF13855">
    <property type="entry name" value="LRR_8"/>
    <property type="match status" value="2"/>
</dbReference>
<keyword evidence="2" id="KW-1003">Cell membrane</keyword>
<dbReference type="InterPro" id="IPR032675">
    <property type="entry name" value="LRR_dom_sf"/>
</dbReference>
<evidence type="ECO:0000256" key="14">
    <source>
        <dbReference type="SAM" id="SignalP"/>
    </source>
</evidence>
<dbReference type="SUPFAM" id="SSF52058">
    <property type="entry name" value="L domain-like"/>
    <property type="match status" value="1"/>
</dbReference>
<evidence type="ECO:0000256" key="13">
    <source>
        <dbReference type="SAM" id="MobiDB-lite"/>
    </source>
</evidence>
<dbReference type="Pfam" id="PF00560">
    <property type="entry name" value="LRR_1"/>
    <property type="match status" value="3"/>
</dbReference>
<dbReference type="PROSITE" id="PS50011">
    <property type="entry name" value="PROTEIN_KINASE_DOM"/>
    <property type="match status" value="1"/>
</dbReference>
<evidence type="ECO:0000256" key="9">
    <source>
        <dbReference type="ARBA" id="ARBA00022989"/>
    </source>
</evidence>
<dbReference type="InterPro" id="IPR001611">
    <property type="entry name" value="Leu-rich_rpt"/>
</dbReference>
<dbReference type="EMBL" id="NMUH01000750">
    <property type="protein sequence ID" value="MQL84276.1"/>
    <property type="molecule type" value="Genomic_DNA"/>
</dbReference>
<dbReference type="Gene3D" id="3.30.200.20">
    <property type="entry name" value="Phosphorylase Kinase, domain 1"/>
    <property type="match status" value="1"/>
</dbReference>
<feature type="region of interest" description="Disordered" evidence="13">
    <location>
        <begin position="808"/>
        <end position="862"/>
    </location>
</feature>
<dbReference type="OrthoDB" id="676979at2759"/>
<keyword evidence="6" id="KW-0677">Repeat</keyword>
<keyword evidence="8" id="KW-0067">ATP-binding</keyword>
<evidence type="ECO:0000313" key="16">
    <source>
        <dbReference type="EMBL" id="MQL84276.1"/>
    </source>
</evidence>
<dbReference type="InterPro" id="IPR011009">
    <property type="entry name" value="Kinase-like_dom_sf"/>
</dbReference>
<dbReference type="Gene3D" id="1.10.510.10">
    <property type="entry name" value="Transferase(Phosphotransferase) domain 1"/>
    <property type="match status" value="2"/>
</dbReference>
<feature type="chain" id="PRO_5032992597" description="Protein kinase domain-containing protein" evidence="14">
    <location>
        <begin position="28"/>
        <end position="862"/>
    </location>
</feature>
<keyword evidence="5 14" id="KW-0732">Signal</keyword>
<evidence type="ECO:0000256" key="4">
    <source>
        <dbReference type="ARBA" id="ARBA00022692"/>
    </source>
</evidence>
<dbReference type="PRINTS" id="PR00019">
    <property type="entry name" value="LEURICHRPT"/>
</dbReference>
<dbReference type="PANTHER" id="PTHR48056:SF81">
    <property type="entry name" value="RECEPTOR PROTEIN-TYROSINE KINASE CEPR1"/>
    <property type="match status" value="1"/>
</dbReference>
<evidence type="ECO:0000256" key="5">
    <source>
        <dbReference type="ARBA" id="ARBA00022729"/>
    </source>
</evidence>
<organism evidence="16 17">
    <name type="scientific">Colocasia esculenta</name>
    <name type="common">Wild taro</name>
    <name type="synonym">Arum esculentum</name>
    <dbReference type="NCBI Taxonomy" id="4460"/>
    <lineage>
        <taxon>Eukaryota</taxon>
        <taxon>Viridiplantae</taxon>
        <taxon>Streptophyta</taxon>
        <taxon>Embryophyta</taxon>
        <taxon>Tracheophyta</taxon>
        <taxon>Spermatophyta</taxon>
        <taxon>Magnoliopsida</taxon>
        <taxon>Liliopsida</taxon>
        <taxon>Araceae</taxon>
        <taxon>Aroideae</taxon>
        <taxon>Colocasieae</taxon>
        <taxon>Colocasia</taxon>
    </lineage>
</organism>
<keyword evidence="7" id="KW-0547">Nucleotide-binding</keyword>
<keyword evidence="17" id="KW-1185">Reference proteome</keyword>
<evidence type="ECO:0000256" key="7">
    <source>
        <dbReference type="ARBA" id="ARBA00022741"/>
    </source>
</evidence>
<evidence type="ECO:0000256" key="10">
    <source>
        <dbReference type="ARBA" id="ARBA00023136"/>
    </source>
</evidence>
<dbReference type="GO" id="GO:0005524">
    <property type="term" value="F:ATP binding"/>
    <property type="evidence" value="ECO:0007669"/>
    <property type="project" value="UniProtKB-KW"/>
</dbReference>
<evidence type="ECO:0000256" key="1">
    <source>
        <dbReference type="ARBA" id="ARBA00004236"/>
    </source>
</evidence>
<dbReference type="Gene3D" id="3.80.10.10">
    <property type="entry name" value="Ribonuclease Inhibitor"/>
    <property type="match status" value="3"/>
</dbReference>
<keyword evidence="11" id="KW-0675">Receptor</keyword>
<evidence type="ECO:0000313" key="17">
    <source>
        <dbReference type="Proteomes" id="UP000652761"/>
    </source>
</evidence>
<evidence type="ECO:0000256" key="2">
    <source>
        <dbReference type="ARBA" id="ARBA00022475"/>
    </source>
</evidence>
<dbReference type="SMART" id="SM00369">
    <property type="entry name" value="LRR_TYP"/>
    <property type="match status" value="7"/>
</dbReference>
<sequence length="862" mass="92726">MSAPASPVAVFFLCFLCLLGSGPAALAQTPTPPPPTQQLASVVDLAGLYSLRASLGLRSRDWPRKTDPCTAWGGVSCRGGRVVAVELAGLRRTRVASRNPRFAVDGIRNLTRLSTFNASGFALPGSIPEWFGPGLRSSLTVLDLRRCSVSGAIPSSLGTAASLTELHLSENSLTGSIPATLGNLSNLAVLNLSGNSLSGSVPVSLGSLSNLTSLDLSSNSLTGSIFPELGVLSRLRTLRFSNNSLRGIVPPQLGDLSLLVTLDLSLNNLSGSIPEDLRNLQNLLELDVKNNFLSGPLPKDLFRGLRQLQLLILSHNAFTGTLPESLWALSGLRLVDVSNNNFTSRLPDALGNAITSSGVFYMSHNSYYGSVPVRLLQRFSSVDISANYFDGQPPAGPNTTFELNCFSNTSNQRSLQECSAFYAQRGLTYDAPAAATGNTTDPVGDSGGKRNWRLKYILAGALGGTGLAATLAVAIACCVMRRGAIVAGRREISGSAPTPAGGSSPVGISVKLSAVGDSFTYEQMLQATSQFSESNLIKHGHSGDLYLGTLERGAPVVVKRIDLQTVKKDSYLTELDFFAKASHTRLVPFLGHCLEKENEKLLIYKYMPNGDLFNSLHRKAVEKEESLQSLDWITRLKIAIGIAEALCYLHHECSPSFIHRTTEQSTSGFASASASCPYDVYCLGKVLLALVTGELRIIGSNDASTDEWLERTLPCITIYEKELVTKILDPSLVVDDDLLEEVWSMAIVAKSCLNPRPARRPLVRYILKALENPLKVVREENLNSARLRTTSSRGSWNAAFFGSWRQSSSDIASLPGPTREGSSFKHSATAGSQGSIGEQSFNHRRPCSEIFPEPSAIERDIE</sequence>
<feature type="signal peptide" evidence="14">
    <location>
        <begin position="1"/>
        <end position="27"/>
    </location>
</feature>
<feature type="domain" description="Protein kinase" evidence="15">
    <location>
        <begin position="531"/>
        <end position="862"/>
    </location>
</feature>
<comment type="subcellular location">
    <subcellularLocation>
        <location evidence="1">Cell membrane</location>
    </subcellularLocation>
</comment>
<dbReference type="SUPFAM" id="SSF56112">
    <property type="entry name" value="Protein kinase-like (PK-like)"/>
    <property type="match status" value="1"/>
</dbReference>
<dbReference type="Pfam" id="PF07714">
    <property type="entry name" value="PK_Tyr_Ser-Thr"/>
    <property type="match status" value="1"/>
</dbReference>